<dbReference type="EMBL" id="JAEPRB010000309">
    <property type="protein sequence ID" value="KAG2217311.1"/>
    <property type="molecule type" value="Genomic_DNA"/>
</dbReference>
<proteinExistence type="predicted"/>
<dbReference type="InterPro" id="IPR036047">
    <property type="entry name" value="F-box-like_dom_sf"/>
</dbReference>
<gene>
    <name evidence="2" type="ORF">INT45_013007</name>
</gene>
<evidence type="ECO:0008006" key="4">
    <source>
        <dbReference type="Google" id="ProtNLM"/>
    </source>
</evidence>
<evidence type="ECO:0000256" key="1">
    <source>
        <dbReference type="SAM" id="MobiDB-lite"/>
    </source>
</evidence>
<evidence type="ECO:0000313" key="3">
    <source>
        <dbReference type="Proteomes" id="UP000646827"/>
    </source>
</evidence>
<feature type="region of interest" description="Disordered" evidence="1">
    <location>
        <begin position="237"/>
        <end position="309"/>
    </location>
</feature>
<comment type="caution">
    <text evidence="2">The sequence shown here is derived from an EMBL/GenBank/DDBJ whole genome shotgun (WGS) entry which is preliminary data.</text>
</comment>
<name>A0A8H7VBQ2_9FUNG</name>
<dbReference type="CDD" id="cd09917">
    <property type="entry name" value="F-box_SF"/>
    <property type="match status" value="1"/>
</dbReference>
<protein>
    <recommendedName>
        <fullName evidence="4">F-box domain-containing protein</fullName>
    </recommendedName>
</protein>
<dbReference type="OrthoDB" id="2287688at2759"/>
<organism evidence="2 3">
    <name type="scientific">Circinella minor</name>
    <dbReference type="NCBI Taxonomy" id="1195481"/>
    <lineage>
        <taxon>Eukaryota</taxon>
        <taxon>Fungi</taxon>
        <taxon>Fungi incertae sedis</taxon>
        <taxon>Mucoromycota</taxon>
        <taxon>Mucoromycotina</taxon>
        <taxon>Mucoromycetes</taxon>
        <taxon>Mucorales</taxon>
        <taxon>Lichtheimiaceae</taxon>
        <taxon>Circinella</taxon>
    </lineage>
</organism>
<reference evidence="2 3" key="1">
    <citation type="submission" date="2020-12" db="EMBL/GenBank/DDBJ databases">
        <title>Metabolic potential, ecology and presence of endohyphal bacteria is reflected in genomic diversity of Mucoromycotina.</title>
        <authorList>
            <person name="Muszewska A."/>
            <person name="Okrasinska A."/>
            <person name="Steczkiewicz K."/>
            <person name="Drgas O."/>
            <person name="Orlowska M."/>
            <person name="Perlinska-Lenart U."/>
            <person name="Aleksandrzak-Piekarczyk T."/>
            <person name="Szatraj K."/>
            <person name="Zielenkiewicz U."/>
            <person name="Pilsyk S."/>
            <person name="Malc E."/>
            <person name="Mieczkowski P."/>
            <person name="Kruszewska J.S."/>
            <person name="Biernat P."/>
            <person name="Pawlowska J."/>
        </authorList>
    </citation>
    <scope>NUCLEOTIDE SEQUENCE [LARGE SCALE GENOMIC DNA]</scope>
    <source>
        <strain evidence="2 3">CBS 142.35</strain>
    </source>
</reference>
<sequence>MKVPFTGNAFMLKLSPSNNDKTNAKVATTSSPIMVSFPVSLPTSSLSPTNGFTTTSPSATAITTTATTTETETDIKRKKRSSCIMISTISNTATNTIRRGRRATMTPTTASSGIQLLTIEILLPDELITHILMYLHTDIKTLSAIAEVSPRLHRITMNVIRSYFLPNIQLSTVIDQEGRRKSTMQYVFDTLDNDTLEIQFRPITVSPQRYRNDNFAASPTLHRLSINDINNYSSPDDSSSLSWPFPTTHSLSSSDNEEEDETNDDHNNNGSSRRQTSWHTLDSITSMHNIKNTDHFNNKNNMKKTTEITSGKRKQLLQITKPGTFLSSSTNGSLWQLEYLVSTDHHSAFMSANIAAAIMNNTNKHNHSQLSMSDDDSGNER</sequence>
<dbReference type="SUPFAM" id="SSF81383">
    <property type="entry name" value="F-box domain"/>
    <property type="match status" value="1"/>
</dbReference>
<evidence type="ECO:0000313" key="2">
    <source>
        <dbReference type="EMBL" id="KAG2217311.1"/>
    </source>
</evidence>
<accession>A0A8H7VBQ2</accession>
<dbReference type="AlphaFoldDB" id="A0A8H7VBQ2"/>
<keyword evidence="3" id="KW-1185">Reference proteome</keyword>
<dbReference type="Proteomes" id="UP000646827">
    <property type="component" value="Unassembled WGS sequence"/>
</dbReference>
<feature type="compositionally biased region" description="Polar residues" evidence="1">
    <location>
        <begin position="270"/>
        <end position="290"/>
    </location>
</feature>